<dbReference type="Proteomes" id="UP000066284">
    <property type="component" value="Chromosome 1"/>
</dbReference>
<proteinExistence type="predicted"/>
<dbReference type="STRING" id="1715989.NITINOP_0059"/>
<dbReference type="EMBL" id="LN885086">
    <property type="protein sequence ID" value="CUQ65036.1"/>
    <property type="molecule type" value="Genomic_DNA"/>
</dbReference>
<evidence type="ECO:0000313" key="2">
    <source>
        <dbReference type="Proteomes" id="UP000066284"/>
    </source>
</evidence>
<keyword evidence="2" id="KW-1185">Reference proteome</keyword>
<dbReference type="PANTHER" id="PTHR36513">
    <property type="entry name" value="ABC TRANSMEMBRANE TYPE-1 DOMAIN-CONTAINING PROTEIN"/>
    <property type="match status" value="1"/>
</dbReference>
<dbReference type="InterPro" id="IPR029058">
    <property type="entry name" value="AB_hydrolase_fold"/>
</dbReference>
<name>A0A0S4KKT2_9BACT</name>
<evidence type="ECO:0000313" key="1">
    <source>
        <dbReference type="EMBL" id="CUQ65036.1"/>
    </source>
</evidence>
<dbReference type="RefSeq" id="WP_062481649.1">
    <property type="nucleotide sequence ID" value="NZ_LN885086.1"/>
</dbReference>
<accession>A0A0S4KKT2</accession>
<reference evidence="2" key="1">
    <citation type="submission" date="2015-09" db="EMBL/GenBank/DDBJ databases">
        <authorList>
            <person name="Daims H."/>
        </authorList>
    </citation>
    <scope>NUCLEOTIDE SEQUENCE [LARGE SCALE GENOMIC DNA]</scope>
</reference>
<organism evidence="1 2">
    <name type="scientific">Candidatus Nitrospira inopinata</name>
    <dbReference type="NCBI Taxonomy" id="1715989"/>
    <lineage>
        <taxon>Bacteria</taxon>
        <taxon>Pseudomonadati</taxon>
        <taxon>Nitrospirota</taxon>
        <taxon>Nitrospiria</taxon>
        <taxon>Nitrospirales</taxon>
        <taxon>Nitrospiraceae</taxon>
        <taxon>Nitrospira</taxon>
    </lineage>
</organism>
<evidence type="ECO:0008006" key="3">
    <source>
        <dbReference type="Google" id="ProtNLM"/>
    </source>
</evidence>
<dbReference type="PANTHER" id="PTHR36513:SF1">
    <property type="entry name" value="TRANSMEMBRANE PROTEIN"/>
    <property type="match status" value="1"/>
</dbReference>
<dbReference type="InterPro" id="IPR010297">
    <property type="entry name" value="DUF900_hydrolase"/>
</dbReference>
<dbReference type="SUPFAM" id="SSF53474">
    <property type="entry name" value="alpha/beta-Hydrolases"/>
    <property type="match status" value="1"/>
</dbReference>
<gene>
    <name evidence="1" type="ORF">NITINOP_0059</name>
</gene>
<sequence>MSALRLFYATNRNHVGKDRWRPDGYGKKFSDDGAENLRFGRVLVQADEAKIAKFAQADRGKMGTGDGEGLTKYLAKCAASADIVAYREKIDRSVAETHQADVKLGSQAAFADLQTIMQKNTDVLIYIHGFNVSWTDAVGSALALQEMLNRCPDKDPAQQVQVVLFTWPSDGLALPFASYKSDRSEAAASGNAFGRGILKVRDFLARLRQDNQQLCQQDLHLLCHSMGNYLLQNAVTRCDAFTPGDALPRIFEHIFLCAPDVDDTVLESGQPLGRLHELARSVDVYHNRGDVALVVSDFTKGNPDRLGSNGAARPNLVHNKVHQIDCTPIVKGLVEHSYYLVGHVNADIRMSIDGVPHDDTRRRRNPLGMLGNQWQMRSA</sequence>
<protein>
    <recommendedName>
        <fullName evidence="3">Alpha/beta hydrolase</fullName>
    </recommendedName>
</protein>
<dbReference type="OrthoDB" id="9797755at2"/>
<dbReference type="AlphaFoldDB" id="A0A0S4KKT2"/>
<dbReference type="KEGG" id="nio:NITINOP_0059"/>
<dbReference type="Pfam" id="PF05990">
    <property type="entry name" value="DUF900"/>
    <property type="match status" value="1"/>
</dbReference>